<dbReference type="Proteomes" id="UP000028990">
    <property type="component" value="Unassembled WGS sequence"/>
</dbReference>
<evidence type="ECO:0000313" key="2">
    <source>
        <dbReference type="EMBL" id="KFO23131.1"/>
    </source>
</evidence>
<gene>
    <name evidence="2" type="ORF">H920_15469</name>
</gene>
<evidence type="ECO:0000256" key="1">
    <source>
        <dbReference type="SAM" id="MobiDB-lite"/>
    </source>
</evidence>
<dbReference type="GO" id="GO:0016301">
    <property type="term" value="F:kinase activity"/>
    <property type="evidence" value="ECO:0007669"/>
    <property type="project" value="UniProtKB-KW"/>
</dbReference>
<dbReference type="STRING" id="885580.ENSFDAP00000001374"/>
<keyword evidence="3" id="KW-1185">Reference proteome</keyword>
<proteinExistence type="predicted"/>
<sequence>MKAIVACGGCREHQDLQAPCSAQQAAPSQQLVSRPASPSLCQLTFPPSLLGRLLHRHSTDTCSDANRTPVGRGLGQWQGQVSGTVTGRLGRDSRGHLGLVVHPQEGKQEPFKAPPELAAVAKGHLLQQTTGPQGEVRHRGDKGLCTTLGRDGAAPTCAQATRCPSELASRKGESQREALPGGQASPGRWGRSSRKLSSEVSTQWSPSTALLSTQVSSLAKDANKNQVKRRSFNPWDLLCHQAHLSHLCLEYPVDKQHRILPPSC</sequence>
<dbReference type="AlphaFoldDB" id="A0A091DK19"/>
<feature type="region of interest" description="Disordered" evidence="1">
    <location>
        <begin position="166"/>
        <end position="203"/>
    </location>
</feature>
<name>A0A091DK19_FUKDA</name>
<keyword evidence="2" id="KW-0418">Kinase</keyword>
<keyword evidence="2" id="KW-0808">Transferase</keyword>
<dbReference type="EMBL" id="KN123813">
    <property type="protein sequence ID" value="KFO23131.1"/>
    <property type="molecule type" value="Genomic_DNA"/>
</dbReference>
<reference evidence="2 3" key="1">
    <citation type="submission" date="2013-11" db="EMBL/GenBank/DDBJ databases">
        <title>The Damaraland mole rat (Fukomys damarensis) genome and evolution of African mole rats.</title>
        <authorList>
            <person name="Gladyshev V.N."/>
            <person name="Fang X."/>
        </authorList>
    </citation>
    <scope>NUCLEOTIDE SEQUENCE [LARGE SCALE GENOMIC DNA]</scope>
    <source>
        <tissue evidence="2">Liver</tissue>
    </source>
</reference>
<organism evidence="2 3">
    <name type="scientific">Fukomys damarensis</name>
    <name type="common">Damaraland mole rat</name>
    <name type="synonym">Cryptomys damarensis</name>
    <dbReference type="NCBI Taxonomy" id="885580"/>
    <lineage>
        <taxon>Eukaryota</taxon>
        <taxon>Metazoa</taxon>
        <taxon>Chordata</taxon>
        <taxon>Craniata</taxon>
        <taxon>Vertebrata</taxon>
        <taxon>Euteleostomi</taxon>
        <taxon>Mammalia</taxon>
        <taxon>Eutheria</taxon>
        <taxon>Euarchontoglires</taxon>
        <taxon>Glires</taxon>
        <taxon>Rodentia</taxon>
        <taxon>Hystricomorpha</taxon>
        <taxon>Bathyergidae</taxon>
        <taxon>Fukomys</taxon>
    </lineage>
</organism>
<evidence type="ECO:0000313" key="3">
    <source>
        <dbReference type="Proteomes" id="UP000028990"/>
    </source>
</evidence>
<protein>
    <submittedName>
        <fullName evidence="2">Inositol hexakisphosphate kinase 3</fullName>
    </submittedName>
</protein>
<accession>A0A091DK19</accession>